<name>A0A8H7USK3_9FUNG</name>
<dbReference type="Pfam" id="PF00646">
    <property type="entry name" value="F-box"/>
    <property type="match status" value="1"/>
</dbReference>
<dbReference type="PROSITE" id="PS50181">
    <property type="entry name" value="FBOX"/>
    <property type="match status" value="1"/>
</dbReference>
<dbReference type="EMBL" id="JAEPRC010000957">
    <property type="protein sequence ID" value="KAG2190493.1"/>
    <property type="molecule type" value="Genomic_DNA"/>
</dbReference>
<evidence type="ECO:0000313" key="2">
    <source>
        <dbReference type="EMBL" id="KAG2190493.1"/>
    </source>
</evidence>
<dbReference type="Proteomes" id="UP000650833">
    <property type="component" value="Unassembled WGS sequence"/>
</dbReference>
<dbReference type="PANTHER" id="PTHR38926:SF72">
    <property type="entry name" value="IM:7136021-RELATED"/>
    <property type="match status" value="1"/>
</dbReference>
<dbReference type="Gene3D" id="1.20.1280.50">
    <property type="match status" value="1"/>
</dbReference>
<evidence type="ECO:0000259" key="1">
    <source>
        <dbReference type="PROSITE" id="PS50181"/>
    </source>
</evidence>
<keyword evidence="3" id="KW-1185">Reference proteome</keyword>
<dbReference type="OrthoDB" id="2206059at2759"/>
<evidence type="ECO:0000313" key="3">
    <source>
        <dbReference type="Proteomes" id="UP000650833"/>
    </source>
</evidence>
<dbReference type="SMART" id="SM00256">
    <property type="entry name" value="FBOX"/>
    <property type="match status" value="1"/>
</dbReference>
<organism evidence="2 3">
    <name type="scientific">Mucor plumbeus</name>
    <dbReference type="NCBI Taxonomy" id="97098"/>
    <lineage>
        <taxon>Eukaryota</taxon>
        <taxon>Fungi</taxon>
        <taxon>Fungi incertae sedis</taxon>
        <taxon>Mucoromycota</taxon>
        <taxon>Mucoromycotina</taxon>
        <taxon>Mucoromycetes</taxon>
        <taxon>Mucorales</taxon>
        <taxon>Mucorineae</taxon>
        <taxon>Mucoraceae</taxon>
        <taxon>Mucor</taxon>
    </lineage>
</organism>
<dbReference type="AlphaFoldDB" id="A0A8H7USK3"/>
<dbReference type="Gene3D" id="3.80.10.10">
    <property type="entry name" value="Ribonuclease Inhibitor"/>
    <property type="match status" value="1"/>
</dbReference>
<reference evidence="2" key="1">
    <citation type="submission" date="2020-12" db="EMBL/GenBank/DDBJ databases">
        <title>Metabolic potential, ecology and presence of endohyphal bacteria is reflected in genomic diversity of Mucoromycotina.</title>
        <authorList>
            <person name="Muszewska A."/>
            <person name="Okrasinska A."/>
            <person name="Steczkiewicz K."/>
            <person name="Drgas O."/>
            <person name="Orlowska M."/>
            <person name="Perlinska-Lenart U."/>
            <person name="Aleksandrzak-Piekarczyk T."/>
            <person name="Szatraj K."/>
            <person name="Zielenkiewicz U."/>
            <person name="Pilsyk S."/>
            <person name="Malc E."/>
            <person name="Mieczkowski P."/>
            <person name="Kruszewska J.S."/>
            <person name="Biernat P."/>
            <person name="Pawlowska J."/>
        </authorList>
    </citation>
    <scope>NUCLEOTIDE SEQUENCE</scope>
    <source>
        <strain evidence="2">CBS 226.32</strain>
    </source>
</reference>
<dbReference type="CDD" id="cd09917">
    <property type="entry name" value="F-box_SF"/>
    <property type="match status" value="1"/>
</dbReference>
<dbReference type="InterPro" id="IPR001810">
    <property type="entry name" value="F-box_dom"/>
</dbReference>
<gene>
    <name evidence="2" type="ORF">INT46_001900</name>
</gene>
<protein>
    <recommendedName>
        <fullName evidence="1">F-box domain-containing protein</fullName>
    </recommendedName>
</protein>
<dbReference type="SUPFAM" id="SSF81383">
    <property type="entry name" value="F-box domain"/>
    <property type="match status" value="1"/>
</dbReference>
<dbReference type="PANTHER" id="PTHR38926">
    <property type="entry name" value="F-BOX DOMAIN CONTAINING PROTEIN, EXPRESSED"/>
    <property type="match status" value="1"/>
</dbReference>
<dbReference type="InterPro" id="IPR032675">
    <property type="entry name" value="LRR_dom_sf"/>
</dbReference>
<proteinExistence type="predicted"/>
<sequence>MSDFPTEILLNIFQHLPMYSQNECLFVSRTWHSAARFFTDLNKNIVSLRGYYAIRQLSREIAVNPSRGTNIRKMLFIMRTGTGDPIQREEFLRILRGCPNLAELVFVDINPIYYILYMIDAAIDLPNLELVRVEDRMYLYSLGHNFVELAYMYRATINRLSVDLGDGYFSHALGVNEIPTYLNGFISLKYLSITTNSSIVFDSIIRSCPQLQILKLHIDYSRFQVQDASQDAPHISASQLEVLQIDGRAISHEMHTYLLNHCQHLKGLAISGFCEDIDIILQTFRSFNRSHALPITAFSFNDGFPVVSKMLQNISNWFPNVRQVELRGSDVSSLINNRHNMILDFNDLNIRYISIDLSGLFLSYRSPIERIALEIISDDFTVWYQKEGKWRSRSQFVIKDNKRYTNTVTKERRMHSIRTSVISIRSATIRNIRVHFLHHNSPLNQIINLSNN</sequence>
<accession>A0A8H7USK3</accession>
<dbReference type="SUPFAM" id="SSF52047">
    <property type="entry name" value="RNI-like"/>
    <property type="match status" value="1"/>
</dbReference>
<dbReference type="InterPro" id="IPR036047">
    <property type="entry name" value="F-box-like_dom_sf"/>
</dbReference>
<comment type="caution">
    <text evidence="2">The sequence shown here is derived from an EMBL/GenBank/DDBJ whole genome shotgun (WGS) entry which is preliminary data.</text>
</comment>
<feature type="domain" description="F-box" evidence="1">
    <location>
        <begin position="1"/>
        <end position="45"/>
    </location>
</feature>